<evidence type="ECO:0000256" key="1">
    <source>
        <dbReference type="SAM" id="MobiDB-lite"/>
    </source>
</evidence>
<name>A0A229R924_AMYAL</name>
<dbReference type="Proteomes" id="UP000215563">
    <property type="component" value="Unassembled WGS sequence"/>
</dbReference>
<proteinExistence type="predicted"/>
<feature type="region of interest" description="Disordered" evidence="1">
    <location>
        <begin position="52"/>
        <end position="71"/>
    </location>
</feature>
<sequence>MANARPAGHSLDADKRLLDRLLDHLVIEPSGSLLAVGRGQLAQQVARRARHASRTAADVGGAGGRVGKDRPPYDRIVVTTQRWDLSPEWRPQLAAEGLLDVALRLRGATHFLRFERDGRYLSARGSRLYLAAGERGGRRHPGERSVAFDLAGERPVLTWDRDQPIDPAGLGQDLDRFPGARLWTEVTAGESDDLAGLWLILAASHLGACGLSGGTGARIASLATPAGTPALVDGTTIAYLTRRVPQSGASLDSGRTELGVAAYGPGAGRLSARFADCIRQWSMTGDKATRIVASPVLGYPRSHALDRHTMQVQRYRTRFVITAEDRTAPRIRPTTGDTRRP</sequence>
<keyword evidence="3" id="KW-1185">Reference proteome</keyword>
<accession>A0A229R924</accession>
<evidence type="ECO:0000313" key="3">
    <source>
        <dbReference type="Proteomes" id="UP000215563"/>
    </source>
</evidence>
<organism evidence="2 3">
    <name type="scientific">Amycolatopsis alba DSM 44262</name>
    <dbReference type="NCBI Taxonomy" id="1125972"/>
    <lineage>
        <taxon>Bacteria</taxon>
        <taxon>Bacillati</taxon>
        <taxon>Actinomycetota</taxon>
        <taxon>Actinomycetes</taxon>
        <taxon>Pseudonocardiales</taxon>
        <taxon>Pseudonocardiaceae</taxon>
        <taxon>Amycolatopsis</taxon>
    </lineage>
</organism>
<protein>
    <submittedName>
        <fullName evidence="2">Uncharacterized protein</fullName>
    </submittedName>
</protein>
<dbReference type="OrthoDB" id="4035289at2"/>
<reference evidence="2 3" key="1">
    <citation type="submission" date="2017-07" db="EMBL/GenBank/DDBJ databases">
        <title>Amycolatopsis alba DSM 44262 Genome sequencing and assembly.</title>
        <authorList>
            <person name="Kaur N."/>
            <person name="Mayilraj S."/>
        </authorList>
    </citation>
    <scope>NUCLEOTIDE SEQUENCE [LARGE SCALE GENOMIC DNA]</scope>
    <source>
        <strain evidence="2 3">DSM 44262</strain>
    </source>
</reference>
<comment type="caution">
    <text evidence="2">The sequence shown here is derived from an EMBL/GenBank/DDBJ whole genome shotgun (WGS) entry which is preliminary data.</text>
</comment>
<evidence type="ECO:0000313" key="2">
    <source>
        <dbReference type="EMBL" id="OXM43136.1"/>
    </source>
</evidence>
<dbReference type="AlphaFoldDB" id="A0A229R924"/>
<dbReference type="RefSeq" id="WP_020636172.1">
    <property type="nucleotide sequence ID" value="NZ_KB913032.1"/>
</dbReference>
<gene>
    <name evidence="2" type="ORF">CFP75_39745</name>
</gene>
<dbReference type="EMBL" id="NMQU01000158">
    <property type="protein sequence ID" value="OXM43136.1"/>
    <property type="molecule type" value="Genomic_DNA"/>
</dbReference>